<dbReference type="Gene3D" id="1.10.10.60">
    <property type="entry name" value="Homeodomain-like"/>
    <property type="match status" value="1"/>
</dbReference>
<sequence length="200" mass="21994">MDAKTQKSELTRAAIVGAALDLALAEGLEAISLQVIASRLGLSKSGVFSRVGSREALQKAVIEEYGRGFLADVFVPAMQKPKGLARLNEIVARWIARTRDVEAQTGCLYVAGAFEFDDREGELRDVLLGEITRWRAALRRTVTLAIEAGELKADTEPAQLVSEINGIMMNQLHDARFLRDPHTADRAAQTWQRLLSSYLA</sequence>
<proteinExistence type="predicted"/>
<evidence type="ECO:0000256" key="4">
    <source>
        <dbReference type="PROSITE-ProRule" id="PRU00335"/>
    </source>
</evidence>
<dbReference type="EMBL" id="CP002417">
    <property type="protein sequence ID" value="ADU34290.1"/>
    <property type="molecule type" value="Genomic_DNA"/>
</dbReference>
<evidence type="ECO:0000256" key="3">
    <source>
        <dbReference type="ARBA" id="ARBA00023163"/>
    </source>
</evidence>
<reference evidence="7" key="1">
    <citation type="submission" date="2010-12" db="EMBL/GenBank/DDBJ databases">
        <title>Complete sequence of Variovorax paradoxus EPS.</title>
        <authorList>
            <consortium name="US DOE Joint Genome Institute"/>
            <person name="Lucas S."/>
            <person name="Copeland A."/>
            <person name="Lapidus A."/>
            <person name="Cheng J.-F."/>
            <person name="Goodwin L."/>
            <person name="Pitluck S."/>
            <person name="Teshima H."/>
            <person name="Detter J.C."/>
            <person name="Han C."/>
            <person name="Tapia R."/>
            <person name="Land M."/>
            <person name="Hauser L."/>
            <person name="Kyrpides N."/>
            <person name="Ivanova N."/>
            <person name="Ovchinnikova G."/>
            <person name="Orwin P."/>
            <person name="Han J.-I.G."/>
            <person name="Woyke T."/>
        </authorList>
    </citation>
    <scope>NUCLEOTIDE SEQUENCE [LARGE SCALE GENOMIC DNA]</scope>
    <source>
        <strain evidence="7">EPS</strain>
    </source>
</reference>
<dbReference type="InterPro" id="IPR009057">
    <property type="entry name" value="Homeodomain-like_sf"/>
</dbReference>
<dbReference type="Proteomes" id="UP000008917">
    <property type="component" value="Chromosome"/>
</dbReference>
<dbReference type="InterPro" id="IPR001647">
    <property type="entry name" value="HTH_TetR"/>
</dbReference>
<accession>E6UXU6</accession>
<dbReference type="HOGENOM" id="CLU_069356_4_0_4"/>
<dbReference type="SUPFAM" id="SSF48498">
    <property type="entry name" value="Tetracyclin repressor-like, C-terminal domain"/>
    <property type="match status" value="1"/>
</dbReference>
<dbReference type="PANTHER" id="PTHR47506:SF6">
    <property type="entry name" value="HTH-TYPE TRANSCRIPTIONAL REPRESSOR NEMR"/>
    <property type="match status" value="1"/>
</dbReference>
<evidence type="ECO:0000313" key="7">
    <source>
        <dbReference type="Proteomes" id="UP000008917"/>
    </source>
</evidence>
<evidence type="ECO:0000256" key="1">
    <source>
        <dbReference type="ARBA" id="ARBA00023015"/>
    </source>
</evidence>
<feature type="DNA-binding region" description="H-T-H motif" evidence="4">
    <location>
        <begin position="32"/>
        <end position="51"/>
    </location>
</feature>
<dbReference type="InterPro" id="IPR011075">
    <property type="entry name" value="TetR_C"/>
</dbReference>
<dbReference type="InterPro" id="IPR036271">
    <property type="entry name" value="Tet_transcr_reg_TetR-rel_C_sf"/>
</dbReference>
<dbReference type="Gene3D" id="1.10.357.10">
    <property type="entry name" value="Tetracycline Repressor, domain 2"/>
    <property type="match status" value="1"/>
</dbReference>
<gene>
    <name evidence="6" type="ordered locus">Varpa_0067</name>
</gene>
<evidence type="ECO:0000313" key="6">
    <source>
        <dbReference type="EMBL" id="ADU34290.1"/>
    </source>
</evidence>
<dbReference type="PROSITE" id="PS50977">
    <property type="entry name" value="HTH_TETR_2"/>
    <property type="match status" value="1"/>
</dbReference>
<dbReference type="SUPFAM" id="SSF46689">
    <property type="entry name" value="Homeodomain-like"/>
    <property type="match status" value="1"/>
</dbReference>
<name>E6UXU6_VARPE</name>
<dbReference type="KEGG" id="vpe:Varpa_0067"/>
<organism evidence="6 7">
    <name type="scientific">Variovorax paradoxus (strain EPS)</name>
    <dbReference type="NCBI Taxonomy" id="595537"/>
    <lineage>
        <taxon>Bacteria</taxon>
        <taxon>Pseudomonadati</taxon>
        <taxon>Pseudomonadota</taxon>
        <taxon>Betaproteobacteria</taxon>
        <taxon>Burkholderiales</taxon>
        <taxon>Comamonadaceae</taxon>
        <taxon>Variovorax</taxon>
    </lineage>
</organism>
<dbReference type="PANTHER" id="PTHR47506">
    <property type="entry name" value="TRANSCRIPTIONAL REGULATORY PROTEIN"/>
    <property type="match status" value="1"/>
</dbReference>
<keyword evidence="1" id="KW-0805">Transcription regulation</keyword>
<evidence type="ECO:0000256" key="2">
    <source>
        <dbReference type="ARBA" id="ARBA00023125"/>
    </source>
</evidence>
<reference evidence="6 7" key="2">
    <citation type="journal article" date="2013" name="Genome Announc.">
        <title>Genome of the Root-Associated Plant Growth-Promoting Bacterium Variovorax paradoxus Strain EPS.</title>
        <authorList>
            <person name="Han J.I."/>
            <person name="Spain J.C."/>
            <person name="Leadbetter J.R."/>
            <person name="Ovchinnikova G."/>
            <person name="Goodwin L.A."/>
            <person name="Han C.S."/>
            <person name="Woyke T."/>
            <person name="Davenport K.W."/>
            <person name="Orwin P.M."/>
        </authorList>
    </citation>
    <scope>NUCLEOTIDE SEQUENCE [LARGE SCALE GENOMIC DNA]</scope>
    <source>
        <strain evidence="6 7">EPS</strain>
    </source>
</reference>
<dbReference type="eggNOG" id="COG1309">
    <property type="taxonomic scope" value="Bacteria"/>
</dbReference>
<evidence type="ECO:0000259" key="5">
    <source>
        <dbReference type="PROSITE" id="PS50977"/>
    </source>
</evidence>
<dbReference type="OrthoDB" id="326421at2"/>
<protein>
    <submittedName>
        <fullName evidence="6">Regulatory protein TetR</fullName>
    </submittedName>
</protein>
<dbReference type="AlphaFoldDB" id="E6UXU6"/>
<dbReference type="RefSeq" id="WP_013538537.1">
    <property type="nucleotide sequence ID" value="NC_014931.1"/>
</dbReference>
<dbReference type="GO" id="GO:0003677">
    <property type="term" value="F:DNA binding"/>
    <property type="evidence" value="ECO:0007669"/>
    <property type="project" value="UniProtKB-UniRule"/>
</dbReference>
<keyword evidence="2 4" id="KW-0238">DNA-binding</keyword>
<dbReference type="STRING" id="595537.Varpa_0067"/>
<keyword evidence="3" id="KW-0804">Transcription</keyword>
<feature type="domain" description="HTH tetR-type" evidence="5">
    <location>
        <begin position="9"/>
        <end position="69"/>
    </location>
</feature>
<dbReference type="Pfam" id="PF16925">
    <property type="entry name" value="TetR_C_13"/>
    <property type="match status" value="1"/>
</dbReference>